<feature type="transmembrane region" description="Helical" evidence="12">
    <location>
        <begin position="245"/>
        <end position="265"/>
    </location>
</feature>
<feature type="transmembrane region" description="Helical" evidence="12">
    <location>
        <begin position="870"/>
        <end position="891"/>
    </location>
</feature>
<gene>
    <name evidence="14" type="ORF">AUJ29_00140</name>
</gene>
<dbReference type="InterPro" id="IPR008250">
    <property type="entry name" value="ATPase_P-typ_transduc_dom_A_sf"/>
</dbReference>
<dbReference type="Gene3D" id="2.70.150.10">
    <property type="entry name" value="Calcium-transporting ATPase, cytoplasmic transduction domain A"/>
    <property type="match status" value="1"/>
</dbReference>
<feature type="domain" description="Cation-transporting P-type ATPase N-terminal" evidence="13">
    <location>
        <begin position="5"/>
        <end position="78"/>
    </location>
</feature>
<feature type="transmembrane region" description="Helical" evidence="12">
    <location>
        <begin position="835"/>
        <end position="855"/>
    </location>
</feature>
<dbReference type="GO" id="GO:0015662">
    <property type="term" value="F:P-type ion transporter activity"/>
    <property type="evidence" value="ECO:0007669"/>
    <property type="project" value="UniProtKB-ARBA"/>
</dbReference>
<proteinExistence type="inferred from homology"/>
<dbReference type="SFLD" id="SFLDG00002">
    <property type="entry name" value="C1.7:_P-type_atpase_like"/>
    <property type="match status" value="1"/>
</dbReference>
<dbReference type="Gene3D" id="3.40.50.1000">
    <property type="entry name" value="HAD superfamily/HAD-like"/>
    <property type="match status" value="1"/>
</dbReference>
<dbReference type="PROSITE" id="PS00154">
    <property type="entry name" value="ATPASE_E1_E2"/>
    <property type="match status" value="1"/>
</dbReference>
<evidence type="ECO:0000256" key="3">
    <source>
        <dbReference type="ARBA" id="ARBA00022475"/>
    </source>
</evidence>
<dbReference type="SFLD" id="SFLDF00027">
    <property type="entry name" value="p-type_atpase"/>
    <property type="match status" value="1"/>
</dbReference>
<dbReference type="GO" id="GO:0098662">
    <property type="term" value="P:inorganic cation transmembrane transport"/>
    <property type="evidence" value="ECO:0007669"/>
    <property type="project" value="UniProtKB-ARBA"/>
</dbReference>
<dbReference type="InterPro" id="IPR050510">
    <property type="entry name" value="Cation_transp_ATPase_P-type"/>
</dbReference>
<dbReference type="PRINTS" id="PR00120">
    <property type="entry name" value="HATPASE"/>
</dbReference>
<evidence type="ECO:0000313" key="15">
    <source>
        <dbReference type="Proteomes" id="UP000182465"/>
    </source>
</evidence>
<keyword evidence="7" id="KW-0067">ATP-binding</keyword>
<dbReference type="InterPro" id="IPR004014">
    <property type="entry name" value="ATPase_P-typ_cation-transptr_N"/>
</dbReference>
<evidence type="ECO:0000256" key="12">
    <source>
        <dbReference type="SAM" id="Phobius"/>
    </source>
</evidence>
<name>A0A1J4U4R8_9BACT</name>
<dbReference type="GO" id="GO:0005886">
    <property type="term" value="C:plasma membrane"/>
    <property type="evidence" value="ECO:0007669"/>
    <property type="project" value="UniProtKB-SubCell"/>
</dbReference>
<dbReference type="SMART" id="SM00831">
    <property type="entry name" value="Cation_ATPase_N"/>
    <property type="match status" value="1"/>
</dbReference>
<evidence type="ECO:0000256" key="1">
    <source>
        <dbReference type="ARBA" id="ARBA00004651"/>
    </source>
</evidence>
<feature type="transmembrane region" description="Helical" evidence="12">
    <location>
        <begin position="271"/>
        <end position="297"/>
    </location>
</feature>
<dbReference type="SUPFAM" id="SSF81653">
    <property type="entry name" value="Calcium ATPase, transduction domain A"/>
    <property type="match status" value="1"/>
</dbReference>
<evidence type="ECO:0000256" key="8">
    <source>
        <dbReference type="ARBA" id="ARBA00022967"/>
    </source>
</evidence>
<feature type="region of interest" description="Disordered" evidence="11">
    <location>
        <begin position="169"/>
        <end position="188"/>
    </location>
</feature>
<dbReference type="AlphaFoldDB" id="A0A1J4U4R8"/>
<accession>A0A1J4U4R8</accession>
<comment type="caution">
    <text evidence="14">The sequence shown here is derived from an EMBL/GenBank/DDBJ whole genome shotgun (WGS) entry which is preliminary data.</text>
</comment>
<comment type="similarity">
    <text evidence="2">Belongs to the cation transport ATPase (P-type) (TC 3.A.3) family. Type IIA subfamily.</text>
</comment>
<dbReference type="Gene3D" id="1.20.1110.10">
    <property type="entry name" value="Calcium-transporting ATPase, transmembrane domain"/>
    <property type="match status" value="1"/>
</dbReference>
<dbReference type="InterPro" id="IPR023298">
    <property type="entry name" value="ATPase_P-typ_TM_dom_sf"/>
</dbReference>
<keyword evidence="3" id="KW-1003">Cell membrane</keyword>
<dbReference type="SUPFAM" id="SSF56784">
    <property type="entry name" value="HAD-like"/>
    <property type="match status" value="1"/>
</dbReference>
<organism evidence="14 15">
    <name type="scientific">Candidatus Kuenenbacteria bacterium CG1_02_38_13</name>
    <dbReference type="NCBI Taxonomy" id="1805235"/>
    <lineage>
        <taxon>Bacteria</taxon>
        <taxon>Candidatus Kueneniibacteriota</taxon>
    </lineage>
</organism>
<dbReference type="InterPro" id="IPR023299">
    <property type="entry name" value="ATPase_P-typ_cyto_dom_N"/>
</dbReference>
<dbReference type="GO" id="GO:0046872">
    <property type="term" value="F:metal ion binding"/>
    <property type="evidence" value="ECO:0007669"/>
    <property type="project" value="UniProtKB-KW"/>
</dbReference>
<dbReference type="Pfam" id="PF08282">
    <property type="entry name" value="Hydrolase_3"/>
    <property type="match status" value="1"/>
</dbReference>
<evidence type="ECO:0000313" key="14">
    <source>
        <dbReference type="EMBL" id="OIO18283.1"/>
    </source>
</evidence>
<dbReference type="SUPFAM" id="SSF81665">
    <property type="entry name" value="Calcium ATPase, transmembrane domain M"/>
    <property type="match status" value="1"/>
</dbReference>
<evidence type="ECO:0000256" key="4">
    <source>
        <dbReference type="ARBA" id="ARBA00022692"/>
    </source>
</evidence>
<dbReference type="GO" id="GO:0005524">
    <property type="term" value="F:ATP binding"/>
    <property type="evidence" value="ECO:0007669"/>
    <property type="project" value="UniProtKB-KW"/>
</dbReference>
<feature type="transmembrane region" description="Helical" evidence="12">
    <location>
        <begin position="769"/>
        <end position="790"/>
    </location>
</feature>
<evidence type="ECO:0000256" key="5">
    <source>
        <dbReference type="ARBA" id="ARBA00022723"/>
    </source>
</evidence>
<dbReference type="GO" id="GO:0046873">
    <property type="term" value="F:metal ion transmembrane transporter activity"/>
    <property type="evidence" value="ECO:0007669"/>
    <property type="project" value="UniProtKB-ARBA"/>
</dbReference>
<dbReference type="Pfam" id="PF00690">
    <property type="entry name" value="Cation_ATPase_N"/>
    <property type="match status" value="1"/>
</dbReference>
<dbReference type="FunFam" id="2.70.150.10:FF:000016">
    <property type="entry name" value="Calcium-transporting P-type ATPase putative"/>
    <property type="match status" value="1"/>
</dbReference>
<dbReference type="NCBIfam" id="TIGR01494">
    <property type="entry name" value="ATPase_P-type"/>
    <property type="match status" value="3"/>
</dbReference>
<dbReference type="InterPro" id="IPR023214">
    <property type="entry name" value="HAD_sf"/>
</dbReference>
<sequence length="905" mass="101049">MALPIWHNLTIKECLKALKVTPKGLDEKEVERRQRKYGLNKLPEAKRLSRLAIFLEQFKNPLVYILLIAATICFFLEEFIDMSVILAAVVLNTIVGFIQEDKAERAIWSLRKMVKKKARVLRNGGEHEIEAEELVPGDIIFLEAGDNIPADARLIEVRDMEVVEAALTGESIPSQKTTEPQDKGAPLGDRENMVYMGTVIEKGKGKATVVATGKETEIGRIALMVKETKEDKTPLQKKMEALSRVLSIILGIVCVAIFLVGILTGRDFVEMLLITVALAVAAIPEGLPAAVTIVLALGMQEIFKRKGLIRKLVATETLGSTTVICTDKTGTLTEGKMAVSHIITQEELKEFDRKFAQKIIKDGSRNILLVLKIGLLCNNAVIENPYEELRDWIILGEPTEKALLMAAVQAGLDKNVLEKEFPRIDEISFDAEKKYMATLHKNTRTQEHKNTRIIYMKGAPEKILEMSKFLEGARGRKELSPNQIKGIQVKYESLTSKGLRVLAVAYKETEKPKNKETKEQLVEENIKDLVFVGLVGLKDPLRPEAKETIKLCRQAGLRPVIVTGDHRLTAQAVAQEVGFTTEEENILEGKELDKMSDEDLKKVAGKIDIYARVEPKHKLRIIDALQAKGEVVAMTGDGVNDAPALKSADIGVALGSGTDVAKGASDIVILDDNFRTIVQSIERGRVAFENIKKVTLYLLADSFSEIILVGGTILMGFPLPILPAQILWINLIEDGLPNIALAFEAGEKEVMKDPPQKITEPILDKEMKVLIFIIGLITDLVLFVVFWWLWKAGYDIAYIRTMIFVMLGLDSLFYVFSCRSLRFTIFHKNPFSNKFLSISVLIGVAFLAGGVYLPFCQTILRTVFLSLEDWFLPITLSIFKIVLIEITKYIFIVRKKMVRLAHKTS</sequence>
<dbReference type="EMBL" id="MNVB01000005">
    <property type="protein sequence ID" value="OIO18283.1"/>
    <property type="molecule type" value="Genomic_DNA"/>
</dbReference>
<dbReference type="InterPro" id="IPR006068">
    <property type="entry name" value="ATPase_P-typ_cation-transptr_C"/>
</dbReference>
<dbReference type="InterPro" id="IPR001757">
    <property type="entry name" value="P_typ_ATPase"/>
</dbReference>
<comment type="subcellular location">
    <subcellularLocation>
        <location evidence="1">Cell membrane</location>
        <topology evidence="1">Multi-pass membrane protein</topology>
    </subcellularLocation>
</comment>
<keyword evidence="6" id="KW-0547">Nucleotide-binding</keyword>
<dbReference type="InterPro" id="IPR044492">
    <property type="entry name" value="P_typ_ATPase_HD_dom"/>
</dbReference>
<evidence type="ECO:0000256" key="2">
    <source>
        <dbReference type="ARBA" id="ARBA00005675"/>
    </source>
</evidence>
<reference evidence="14" key="1">
    <citation type="journal article" date="2016" name="Environ. Microbiol.">
        <title>Genomic resolution of a cold subsurface aquifer community provides metabolic insights for novel microbes adapted to high CO concentrations.</title>
        <authorList>
            <person name="Probst A.J."/>
            <person name="Castelle C.J."/>
            <person name="Singh A."/>
            <person name="Brown C.T."/>
            <person name="Anantharaman K."/>
            <person name="Sharon I."/>
            <person name="Hug L.A."/>
            <person name="Burstein D."/>
            <person name="Emerson J.B."/>
            <person name="Thomas B.C."/>
            <person name="Banfield J.F."/>
        </authorList>
    </citation>
    <scope>NUCLEOTIDE SEQUENCE [LARGE SCALE GENOMIC DNA]</scope>
    <source>
        <strain evidence="14">CG1_02_38_13</strain>
    </source>
</reference>
<keyword evidence="10 12" id="KW-0472">Membrane</keyword>
<evidence type="ECO:0000256" key="10">
    <source>
        <dbReference type="ARBA" id="ARBA00023136"/>
    </source>
</evidence>
<dbReference type="PANTHER" id="PTHR43294:SF21">
    <property type="entry name" value="CATION TRANSPORTING ATPASE"/>
    <property type="match status" value="1"/>
</dbReference>
<dbReference type="Pfam" id="PF00122">
    <property type="entry name" value="E1-E2_ATPase"/>
    <property type="match status" value="1"/>
</dbReference>
<dbReference type="InterPro" id="IPR018303">
    <property type="entry name" value="ATPase_P-typ_P_site"/>
</dbReference>
<dbReference type="GO" id="GO:0019829">
    <property type="term" value="F:ATPase-coupled monoatomic cation transmembrane transporter activity"/>
    <property type="evidence" value="ECO:0007669"/>
    <property type="project" value="UniProtKB-ARBA"/>
</dbReference>
<dbReference type="Gene3D" id="3.40.1110.10">
    <property type="entry name" value="Calcium-transporting ATPase, cytoplasmic domain N"/>
    <property type="match status" value="1"/>
</dbReference>
<keyword evidence="5" id="KW-0479">Metal-binding</keyword>
<dbReference type="GO" id="GO:0016887">
    <property type="term" value="F:ATP hydrolysis activity"/>
    <property type="evidence" value="ECO:0007669"/>
    <property type="project" value="InterPro"/>
</dbReference>
<keyword evidence="4 12" id="KW-0812">Transmembrane</keyword>
<dbReference type="PANTHER" id="PTHR43294">
    <property type="entry name" value="SODIUM/POTASSIUM-TRANSPORTING ATPASE SUBUNIT ALPHA"/>
    <property type="match status" value="1"/>
</dbReference>
<feature type="transmembrane region" description="Helical" evidence="12">
    <location>
        <begin position="796"/>
        <end position="815"/>
    </location>
</feature>
<keyword evidence="9 12" id="KW-1133">Transmembrane helix</keyword>
<evidence type="ECO:0000259" key="13">
    <source>
        <dbReference type="SMART" id="SM00831"/>
    </source>
</evidence>
<evidence type="ECO:0000256" key="7">
    <source>
        <dbReference type="ARBA" id="ARBA00022840"/>
    </source>
</evidence>
<dbReference type="InterPro" id="IPR036412">
    <property type="entry name" value="HAD-like_sf"/>
</dbReference>
<dbReference type="PRINTS" id="PR00119">
    <property type="entry name" value="CATATPASE"/>
</dbReference>
<dbReference type="SFLD" id="SFLDS00003">
    <property type="entry name" value="Haloacid_Dehalogenase"/>
    <property type="match status" value="1"/>
</dbReference>
<evidence type="ECO:0000256" key="6">
    <source>
        <dbReference type="ARBA" id="ARBA00022741"/>
    </source>
</evidence>
<dbReference type="Pfam" id="PF13246">
    <property type="entry name" value="Cation_ATPase"/>
    <property type="match status" value="1"/>
</dbReference>
<dbReference type="Pfam" id="PF00689">
    <property type="entry name" value="Cation_ATPase_C"/>
    <property type="match status" value="1"/>
</dbReference>
<dbReference type="InterPro" id="IPR059000">
    <property type="entry name" value="ATPase_P-type_domA"/>
</dbReference>
<protein>
    <recommendedName>
        <fullName evidence="13">Cation-transporting P-type ATPase N-terminal domain-containing protein</fullName>
    </recommendedName>
</protein>
<evidence type="ECO:0000256" key="9">
    <source>
        <dbReference type="ARBA" id="ARBA00022989"/>
    </source>
</evidence>
<evidence type="ECO:0000256" key="11">
    <source>
        <dbReference type="SAM" id="MobiDB-lite"/>
    </source>
</evidence>
<keyword evidence="8" id="KW-1278">Translocase</keyword>
<dbReference type="SUPFAM" id="SSF81660">
    <property type="entry name" value="Metal cation-transporting ATPase, ATP-binding domain N"/>
    <property type="match status" value="1"/>
</dbReference>
<dbReference type="Proteomes" id="UP000182465">
    <property type="component" value="Unassembled WGS sequence"/>
</dbReference>